<evidence type="ECO:0008006" key="3">
    <source>
        <dbReference type="Google" id="ProtNLM"/>
    </source>
</evidence>
<dbReference type="RefSeq" id="WP_206716500.1">
    <property type="nucleotide sequence ID" value="NZ_CP071091.1"/>
</dbReference>
<dbReference type="EMBL" id="CP071091">
    <property type="protein sequence ID" value="QSQ14742.1"/>
    <property type="molecule type" value="Genomic_DNA"/>
</dbReference>
<keyword evidence="2" id="KW-1185">Reference proteome</keyword>
<organism evidence="1 2">
    <name type="scientific">Myxococcus landrumensis</name>
    <dbReference type="NCBI Taxonomy" id="2813577"/>
    <lineage>
        <taxon>Bacteria</taxon>
        <taxon>Pseudomonadati</taxon>
        <taxon>Myxococcota</taxon>
        <taxon>Myxococcia</taxon>
        <taxon>Myxococcales</taxon>
        <taxon>Cystobacterineae</taxon>
        <taxon>Myxococcaceae</taxon>
        <taxon>Myxococcus</taxon>
    </lineage>
</organism>
<name>A0ABX7N7L8_9BACT</name>
<sequence>MKKLLATGALLGMLSGCSSLPPAVGEQAPTLHDEGAEEAYRALLNKYSANQEIYDGFDTRLFAGVTLQTPTFREARVRRQAAFQVLPPPKVEQLLSEERTEAGQVHEFFLGVHVNDYRYLDFDFKRSIWRMALVTPAGEVTPVRIRRLGRADLEMRAYYPYTSVFWVGYEVQFPTVMSSGQPVIPPGTEQVTFRLASSLGKAELKVSAQ</sequence>
<reference evidence="1 2" key="1">
    <citation type="submission" date="2021-02" db="EMBL/GenBank/DDBJ databases">
        <title>De Novo genome assembly of isolated myxobacteria.</title>
        <authorList>
            <person name="Stevens D.C."/>
        </authorList>
    </citation>
    <scope>NUCLEOTIDE SEQUENCE [LARGE SCALE GENOMIC DNA]</scope>
    <source>
        <strain evidence="1 2">SCHIC003</strain>
    </source>
</reference>
<dbReference type="PROSITE" id="PS51257">
    <property type="entry name" value="PROKAR_LIPOPROTEIN"/>
    <property type="match status" value="1"/>
</dbReference>
<dbReference type="Proteomes" id="UP000663090">
    <property type="component" value="Chromosome"/>
</dbReference>
<proteinExistence type="predicted"/>
<evidence type="ECO:0000313" key="1">
    <source>
        <dbReference type="EMBL" id="QSQ14742.1"/>
    </source>
</evidence>
<protein>
    <recommendedName>
        <fullName evidence="3">Lipoprotein</fullName>
    </recommendedName>
</protein>
<evidence type="ECO:0000313" key="2">
    <source>
        <dbReference type="Proteomes" id="UP000663090"/>
    </source>
</evidence>
<gene>
    <name evidence="1" type="ORF">JY572_01215</name>
</gene>
<accession>A0ABX7N7L8</accession>